<protein>
    <submittedName>
        <fullName evidence="1">Uncharacterized protein</fullName>
    </submittedName>
</protein>
<dbReference type="Proteomes" id="UP000324222">
    <property type="component" value="Unassembled WGS sequence"/>
</dbReference>
<gene>
    <name evidence="1" type="ORF">E2C01_077781</name>
</gene>
<name>A0A5B7IFC3_PORTR</name>
<reference evidence="1 2" key="1">
    <citation type="submission" date="2019-05" db="EMBL/GenBank/DDBJ databases">
        <title>Another draft genome of Portunus trituberculatus and its Hox gene families provides insights of decapod evolution.</title>
        <authorList>
            <person name="Jeong J.-H."/>
            <person name="Song I."/>
            <person name="Kim S."/>
            <person name="Choi T."/>
            <person name="Kim D."/>
            <person name="Ryu S."/>
            <person name="Kim W."/>
        </authorList>
    </citation>
    <scope>NUCLEOTIDE SEQUENCE [LARGE SCALE GENOMIC DNA]</scope>
    <source>
        <tissue evidence="1">Muscle</tissue>
    </source>
</reference>
<dbReference type="EMBL" id="VSRR010061482">
    <property type="protein sequence ID" value="MPC83090.1"/>
    <property type="molecule type" value="Genomic_DNA"/>
</dbReference>
<accession>A0A5B7IFC3</accession>
<evidence type="ECO:0000313" key="1">
    <source>
        <dbReference type="EMBL" id="MPC83090.1"/>
    </source>
</evidence>
<keyword evidence="2" id="KW-1185">Reference proteome</keyword>
<evidence type="ECO:0000313" key="2">
    <source>
        <dbReference type="Proteomes" id="UP000324222"/>
    </source>
</evidence>
<comment type="caution">
    <text evidence="1">The sequence shown here is derived from an EMBL/GenBank/DDBJ whole genome shotgun (WGS) entry which is preliminary data.</text>
</comment>
<dbReference type="AlphaFoldDB" id="A0A5B7IFC3"/>
<organism evidence="1 2">
    <name type="scientific">Portunus trituberculatus</name>
    <name type="common">Swimming crab</name>
    <name type="synonym">Neptunus trituberculatus</name>
    <dbReference type="NCBI Taxonomy" id="210409"/>
    <lineage>
        <taxon>Eukaryota</taxon>
        <taxon>Metazoa</taxon>
        <taxon>Ecdysozoa</taxon>
        <taxon>Arthropoda</taxon>
        <taxon>Crustacea</taxon>
        <taxon>Multicrustacea</taxon>
        <taxon>Malacostraca</taxon>
        <taxon>Eumalacostraca</taxon>
        <taxon>Eucarida</taxon>
        <taxon>Decapoda</taxon>
        <taxon>Pleocyemata</taxon>
        <taxon>Brachyura</taxon>
        <taxon>Eubrachyura</taxon>
        <taxon>Portunoidea</taxon>
        <taxon>Portunidae</taxon>
        <taxon>Portuninae</taxon>
        <taxon>Portunus</taxon>
    </lineage>
</organism>
<sequence length="62" mass="7353">MWGKSTLLAGWGTRFSGCRGEHGLTSVGRREEKRWKWWYRQQCCVRNNLKSDHRPEFVGAKK</sequence>
<proteinExistence type="predicted"/>